<dbReference type="CDD" id="cd00155">
    <property type="entry name" value="RasGEF"/>
    <property type="match status" value="1"/>
</dbReference>
<feature type="compositionally biased region" description="Polar residues" evidence="3">
    <location>
        <begin position="435"/>
        <end position="444"/>
    </location>
</feature>
<accession>A0A8B7NJ79</accession>
<dbReference type="PROSITE" id="PS50212">
    <property type="entry name" value="RASGEF_NTER"/>
    <property type="match status" value="1"/>
</dbReference>
<evidence type="ECO:0000256" key="3">
    <source>
        <dbReference type="SAM" id="MobiDB-lite"/>
    </source>
</evidence>
<feature type="region of interest" description="Disordered" evidence="3">
    <location>
        <begin position="538"/>
        <end position="804"/>
    </location>
</feature>
<evidence type="ECO:0000259" key="4">
    <source>
        <dbReference type="PROSITE" id="PS50009"/>
    </source>
</evidence>
<feature type="domain" description="N-terminal Ras-GEF" evidence="5">
    <location>
        <begin position="812"/>
        <end position="945"/>
    </location>
</feature>
<proteinExistence type="predicted"/>
<feature type="compositionally biased region" description="Basic and acidic residues" evidence="3">
    <location>
        <begin position="692"/>
        <end position="709"/>
    </location>
</feature>
<evidence type="ECO:0000259" key="5">
    <source>
        <dbReference type="PROSITE" id="PS50212"/>
    </source>
</evidence>
<feature type="region of interest" description="Disordered" evidence="3">
    <location>
        <begin position="249"/>
        <end position="269"/>
    </location>
</feature>
<dbReference type="SMART" id="SM00147">
    <property type="entry name" value="RasGEF"/>
    <property type="match status" value="1"/>
</dbReference>
<feature type="domain" description="Ras-GEF" evidence="4">
    <location>
        <begin position="978"/>
        <end position="1223"/>
    </location>
</feature>
<dbReference type="GO" id="GO:0005886">
    <property type="term" value="C:plasma membrane"/>
    <property type="evidence" value="ECO:0007669"/>
    <property type="project" value="TreeGrafter"/>
</dbReference>
<dbReference type="SMART" id="SM00229">
    <property type="entry name" value="RasGEFN"/>
    <property type="match status" value="1"/>
</dbReference>
<dbReference type="SUPFAM" id="SSF48366">
    <property type="entry name" value="Ras GEF"/>
    <property type="match status" value="1"/>
</dbReference>
<dbReference type="GeneID" id="108670723"/>
<dbReference type="GO" id="GO:0007265">
    <property type="term" value="P:Ras protein signal transduction"/>
    <property type="evidence" value="ECO:0007669"/>
    <property type="project" value="TreeGrafter"/>
</dbReference>
<dbReference type="GO" id="GO:0005085">
    <property type="term" value="F:guanyl-nucleotide exchange factor activity"/>
    <property type="evidence" value="ECO:0007669"/>
    <property type="project" value="UniProtKB-KW"/>
</dbReference>
<dbReference type="AlphaFoldDB" id="A0A8B7NJ79"/>
<feature type="region of interest" description="Disordered" evidence="3">
    <location>
        <begin position="31"/>
        <end position="107"/>
    </location>
</feature>
<feature type="compositionally biased region" description="Basic residues" evidence="3">
    <location>
        <begin position="562"/>
        <end position="576"/>
    </location>
</feature>
<dbReference type="Gene3D" id="1.20.870.10">
    <property type="entry name" value="Son of sevenless (SoS) protein Chain: S domain 1"/>
    <property type="match status" value="1"/>
</dbReference>
<dbReference type="PROSITE" id="PS50009">
    <property type="entry name" value="RASGEF_CAT"/>
    <property type="match status" value="1"/>
</dbReference>
<dbReference type="Proteomes" id="UP000694843">
    <property type="component" value="Unplaced"/>
</dbReference>
<feature type="compositionally biased region" description="Low complexity" evidence="3">
    <location>
        <begin position="95"/>
        <end position="107"/>
    </location>
</feature>
<dbReference type="InterPro" id="IPR036964">
    <property type="entry name" value="RASGEF_cat_dom_sf"/>
</dbReference>
<sequence>MAGLCSCWQLGAGSNAGCDGCGYKILLRGALAPSSSRPSRPPDSKDSASSNSLAFSKPPLPPHRQKKDKTDDSKKRGVDTDGILQSHHRRHSHPVRSSPEAPPESLLPRSLQRRKLPQSSAYNVPLPPPSPHTLVSLVSAWNGANQEGFSYQPLLLSTIQPPPELCPPASPLPKSPRTKNPPFDVSSFLPPTESSESQVTPPSQTSPLTVVSGYASGVSASTSLQVRYRVLSLARAAFATRSHTDLRLYDENPHSVHNSSDPRRQTNYRHSEYNRISDFQSLSRGAEQDVNGVHLSLKNCETSNSLLQHPIPSQYMSRTLPTPAPPQQPKNYVVKPPQHIDQKYPSSLAYHPSWHAQNNPQTFSNVEQFQVKPSYPQEISVQAYHYKPVEQPPPPHESLQKHLLEIQMLHQKRCQEEYDFQNQQRLELFQQIQTQPLHQSSKSLNPPEFGHHDHSKAQEKKSHHEKRHHRHKSSRSCNRDAAAKERRSEVASCHRQDKLSRHLLVDNDELECRSLQYQPQNASDYSALNYSQRYSSLTDVQDLRHQEETTNSSRSRESRSSFSHRRRSHKQSKSHHKEQEGGKLLISQGKNQGHISLPPKNTLRDKEIRQPLQTQVDSHEPLSLETQPPKHSQPSQYKEPMQQHQYSNFPLSSDNSQLSRDLQDHHHHQQQLHTPPGLHSRQKSNQNTKSKISHDAQRHETQQQQEKKPIFQRSSEQAAHEEEADASATQREQNGADRGKSNRSQPAIGLKQTHKTRPTIFGTVAGDQCPRDSTKRGLPQTPKGGGLRGSQDGGAAPEWATLPDDDNSLVYEDGVLVSGSLQALVQHATPTASYYPDTAYLFAFLLSSRLFIKPHELLQRVSDLGFTQQGLQEDDISSVDKDKMEKFVVHLVQLLGEWSETFPYDFRDERVMSCVRTITHRCIALQPNLRRDVTQILHNLLNKLTHLERYEESLAKHTVAPPADSLSDVPDITEICSSPLVMAQQLTHIELERLSFIGPEEFVQAFAKDSNIDSSYKDLKKTNNLEVYVQWFNKLSYSVATQAVSHLKKKQRVRVIEWWIEVARECFNIGNFNSLMGIIAGLNMSPVSRLKKTWSKVQTAKFSVLEHQMDPTSNFSSYRSTLKAAMWRSAGAVDDRQKIVIPFFSLLVKDLYFLNEGCASRLPNGYINFDKFWQLAKQVTEFMAWKQVTCPFERVPHVINYLQSASILSEIGLAHSSFECEGPENSYEKERYKNLSRAESQPSS</sequence>
<dbReference type="CDD" id="cd06224">
    <property type="entry name" value="REM"/>
    <property type="match status" value="1"/>
</dbReference>
<feature type="compositionally biased region" description="Basic and acidic residues" evidence="3">
    <location>
        <begin position="541"/>
        <end position="559"/>
    </location>
</feature>
<keyword evidence="1 2" id="KW-0344">Guanine-nucleotide releasing factor</keyword>
<dbReference type="PANTHER" id="PTHR23113:SF356">
    <property type="entry name" value="FI05912P-RELATED"/>
    <property type="match status" value="1"/>
</dbReference>
<dbReference type="Gene3D" id="1.10.840.10">
    <property type="entry name" value="Ras guanine-nucleotide exchange factors catalytic domain"/>
    <property type="match status" value="1"/>
</dbReference>
<name>A0A8B7NJ79_HYAAZ</name>
<reference evidence="7" key="1">
    <citation type="submission" date="2025-08" db="UniProtKB">
        <authorList>
            <consortium name="RefSeq"/>
        </authorList>
    </citation>
    <scope>IDENTIFICATION</scope>
    <source>
        <tissue evidence="7">Whole organism</tissue>
    </source>
</reference>
<dbReference type="InterPro" id="IPR001895">
    <property type="entry name" value="RASGEF_cat_dom"/>
</dbReference>
<feature type="compositionally biased region" description="Polar residues" evidence="3">
    <location>
        <begin position="624"/>
        <end position="660"/>
    </location>
</feature>
<dbReference type="InterPro" id="IPR000651">
    <property type="entry name" value="Ras-like_Gua-exchang_fac_N"/>
</dbReference>
<evidence type="ECO:0000256" key="2">
    <source>
        <dbReference type="PROSITE-ProRule" id="PRU00168"/>
    </source>
</evidence>
<keyword evidence="6" id="KW-1185">Reference proteome</keyword>
<evidence type="ECO:0000313" key="6">
    <source>
        <dbReference type="Proteomes" id="UP000694843"/>
    </source>
</evidence>
<dbReference type="RefSeq" id="XP_018013703.2">
    <property type="nucleotide sequence ID" value="XM_018158214.2"/>
</dbReference>
<organism evidence="6 7">
    <name type="scientific">Hyalella azteca</name>
    <name type="common">Amphipod</name>
    <dbReference type="NCBI Taxonomy" id="294128"/>
    <lineage>
        <taxon>Eukaryota</taxon>
        <taxon>Metazoa</taxon>
        <taxon>Ecdysozoa</taxon>
        <taxon>Arthropoda</taxon>
        <taxon>Crustacea</taxon>
        <taxon>Multicrustacea</taxon>
        <taxon>Malacostraca</taxon>
        <taxon>Eumalacostraca</taxon>
        <taxon>Peracarida</taxon>
        <taxon>Amphipoda</taxon>
        <taxon>Senticaudata</taxon>
        <taxon>Talitrida</taxon>
        <taxon>Talitroidea</taxon>
        <taxon>Hyalellidae</taxon>
        <taxon>Hyalella</taxon>
    </lineage>
</organism>
<dbReference type="Pfam" id="PF00617">
    <property type="entry name" value="RasGEF"/>
    <property type="match status" value="1"/>
</dbReference>
<feature type="region of interest" description="Disordered" evidence="3">
    <location>
        <begin position="435"/>
        <end position="483"/>
    </location>
</feature>
<dbReference type="PANTHER" id="PTHR23113">
    <property type="entry name" value="GUANINE NUCLEOTIDE EXCHANGE FACTOR"/>
    <property type="match status" value="1"/>
</dbReference>
<dbReference type="InterPro" id="IPR019804">
    <property type="entry name" value="Ras_G-nucl-exch_fac_CS"/>
</dbReference>
<evidence type="ECO:0000256" key="1">
    <source>
        <dbReference type="ARBA" id="ARBA00022658"/>
    </source>
</evidence>
<evidence type="ECO:0000313" key="7">
    <source>
        <dbReference type="RefSeq" id="XP_018013703.2"/>
    </source>
</evidence>
<feature type="compositionally biased region" description="Polar residues" evidence="3">
    <location>
        <begin position="192"/>
        <end position="206"/>
    </location>
</feature>
<feature type="region of interest" description="Disordered" evidence="3">
    <location>
        <begin position="165"/>
        <end position="206"/>
    </location>
</feature>
<feature type="compositionally biased region" description="Basic and acidic residues" evidence="3">
    <location>
        <begin position="449"/>
        <end position="462"/>
    </location>
</feature>
<protein>
    <submittedName>
        <fullName evidence="7">Uncharacterized protein LOC108670723 isoform X1</fullName>
    </submittedName>
</protein>
<dbReference type="Pfam" id="PF00618">
    <property type="entry name" value="RasGEF_N"/>
    <property type="match status" value="1"/>
</dbReference>
<feature type="compositionally biased region" description="Basic residues" evidence="3">
    <location>
        <begin position="463"/>
        <end position="474"/>
    </location>
</feature>
<feature type="compositionally biased region" description="Pro residues" evidence="3">
    <location>
        <begin position="165"/>
        <end position="174"/>
    </location>
</feature>
<gene>
    <name evidence="7" type="primary">LOC108670723</name>
</gene>
<feature type="compositionally biased region" description="Gly residues" evidence="3">
    <location>
        <begin position="783"/>
        <end position="792"/>
    </location>
</feature>
<dbReference type="PROSITE" id="PS00720">
    <property type="entry name" value="RASGEF"/>
    <property type="match status" value="1"/>
</dbReference>
<dbReference type="InterPro" id="IPR023578">
    <property type="entry name" value="Ras_GEF_dom_sf"/>
</dbReference>
<feature type="compositionally biased region" description="Basic and acidic residues" evidence="3">
    <location>
        <begin position="68"/>
        <end position="79"/>
    </location>
</feature>
<dbReference type="InterPro" id="IPR008937">
    <property type="entry name" value="Ras-like_GEF"/>
</dbReference>